<evidence type="ECO:0000256" key="3">
    <source>
        <dbReference type="ARBA" id="ARBA00022525"/>
    </source>
</evidence>
<keyword evidence="8" id="KW-1185">Reference proteome</keyword>
<evidence type="ECO:0000256" key="2">
    <source>
        <dbReference type="ARBA" id="ARBA00010400"/>
    </source>
</evidence>
<evidence type="ECO:0000313" key="6">
    <source>
        <dbReference type="EMBL" id="EEY56240.1"/>
    </source>
</evidence>
<keyword evidence="4 5" id="KW-0732">Signal</keyword>
<dbReference type="GeneID" id="9462537"/>
<sequence>MRLVYYVGLFVLIVAHVLTSCGAASTIADADQKNTASSSQADYNDTHKYLRSDAASTAAEVHMNSASDEERGIIPASVRIALKRLDAKDISIYR</sequence>
<proteinExistence type="inferred from homology"/>
<organism evidence="6 8">
    <name type="scientific">Phytophthora infestans (strain T30-4)</name>
    <name type="common">Potato late blight agent</name>
    <dbReference type="NCBI Taxonomy" id="403677"/>
    <lineage>
        <taxon>Eukaryota</taxon>
        <taxon>Sar</taxon>
        <taxon>Stramenopiles</taxon>
        <taxon>Oomycota</taxon>
        <taxon>Peronosporomycetes</taxon>
        <taxon>Peronosporales</taxon>
        <taxon>Peronosporaceae</taxon>
        <taxon>Phytophthora</taxon>
    </lineage>
</organism>
<dbReference type="RefSeq" id="XP_002896310.1">
    <property type="nucleotide sequence ID" value="XM_002896264.1"/>
</dbReference>
<reference evidence="8" key="2">
    <citation type="journal article" date="2009" name="Nature">
        <title>Genome sequence and analysis of the Irish potato famine pathogen Phytophthora infestans.</title>
        <authorList>
            <consortium name="The Broad Institute Genome Sequencing Platform"/>
            <person name="Haas B.J."/>
            <person name="Kamoun S."/>
            <person name="Zody M.C."/>
            <person name="Jiang R.H."/>
            <person name="Handsaker R.E."/>
            <person name="Cano L.M."/>
            <person name="Grabherr M."/>
            <person name="Kodira C.D."/>
            <person name="Raffaele S."/>
            <person name="Torto-Alalibo T."/>
            <person name="Bozkurt T.O."/>
            <person name="Ah-Fong A.M."/>
            <person name="Alvarado L."/>
            <person name="Anderson V.L."/>
            <person name="Armstrong M.R."/>
            <person name="Avrova A."/>
            <person name="Baxter L."/>
            <person name="Beynon J."/>
            <person name="Boevink P.C."/>
            <person name="Bollmann S.R."/>
            <person name="Bos J.I."/>
            <person name="Bulone V."/>
            <person name="Cai G."/>
            <person name="Cakir C."/>
            <person name="Carrington J.C."/>
            <person name="Chawner M."/>
            <person name="Conti L."/>
            <person name="Costanzo S."/>
            <person name="Ewan R."/>
            <person name="Fahlgren N."/>
            <person name="Fischbach M.A."/>
            <person name="Fugelstad J."/>
            <person name="Gilroy E.M."/>
            <person name="Gnerre S."/>
            <person name="Green P.J."/>
            <person name="Grenville-Briggs L.J."/>
            <person name="Griffith J."/>
            <person name="Grunwald N.J."/>
            <person name="Horn K."/>
            <person name="Horner N.R."/>
            <person name="Hu C.H."/>
            <person name="Huitema E."/>
            <person name="Jeong D.H."/>
            <person name="Jones A.M."/>
            <person name="Jones J.D."/>
            <person name="Jones R.W."/>
            <person name="Karlsson E.K."/>
            <person name="Kunjeti S.G."/>
            <person name="Lamour K."/>
            <person name="Liu Z."/>
            <person name="Ma L."/>
            <person name="Maclean D."/>
            <person name="Chibucos M.C."/>
            <person name="McDonald H."/>
            <person name="McWalters J."/>
            <person name="Meijer H.J."/>
            <person name="Morgan W."/>
            <person name="Morris P.F."/>
            <person name="Munro C.A."/>
            <person name="O'Neill K."/>
            <person name="Ospina-Giraldo M."/>
            <person name="Pinzon A."/>
            <person name="Pritchard L."/>
            <person name="Ramsahoye B."/>
            <person name="Ren Q."/>
            <person name="Restrepo S."/>
            <person name="Roy S."/>
            <person name="Sadanandom A."/>
            <person name="Savidor A."/>
            <person name="Schornack S."/>
            <person name="Schwartz D.C."/>
            <person name="Schumann U.D."/>
            <person name="Schwessinger B."/>
            <person name="Seyer L."/>
            <person name="Sharpe T."/>
            <person name="Silvar C."/>
            <person name="Song J."/>
            <person name="Studholme D.J."/>
            <person name="Sykes S."/>
            <person name="Thines M."/>
            <person name="van de Vondervoort P.J."/>
            <person name="Phuntumart V."/>
            <person name="Wawra S."/>
            <person name="Weide R."/>
            <person name="Win J."/>
            <person name="Young C."/>
            <person name="Zhou S."/>
            <person name="Fry W."/>
            <person name="Meyers B.C."/>
            <person name="van West P."/>
            <person name="Ristaino J."/>
            <person name="Govers F."/>
            <person name="Birch P.R."/>
            <person name="Whisson S.C."/>
            <person name="Judelson H.S."/>
            <person name="Nusbaum C."/>
        </authorList>
    </citation>
    <scope>NUCLEOTIDE SEQUENCE [LARGE SCALE GENOMIC DNA]</scope>
    <source>
        <strain evidence="8">T30-4</strain>
    </source>
</reference>
<dbReference type="AlphaFoldDB" id="D0NDT3"/>
<reference evidence="6" key="1">
    <citation type="submission" date="2006-10" db="EMBL/GenBank/DDBJ databases">
        <title>Annotation of Phytophthora infestans T30-4.</title>
        <authorList>
            <consortium name="The Broad Institute Genome Sequencing Platform"/>
            <person name="Nusbaum C."/>
            <person name="Haas B."/>
            <person name="Kamoun S."/>
            <person name="Fry W."/>
            <person name="Judelson H."/>
            <person name="Ristaino J."/>
            <person name="Govers F."/>
            <person name="Whisson S."/>
            <person name="Birch P."/>
            <person name="Birren B."/>
            <person name="Lander E."/>
            <person name="Galagan J."/>
            <person name="Zody M."/>
            <person name="Devon K."/>
            <person name="O'Neil K."/>
            <person name="Zembek L."/>
            <person name="Anderson S."/>
            <person name="Jaffe D."/>
            <person name="Butler J."/>
            <person name="Alvarez P."/>
            <person name="Gnerre S."/>
            <person name="Grabherr M."/>
            <person name="Mauceli E."/>
            <person name="Brockman W."/>
            <person name="Young S."/>
            <person name="LaButti K."/>
            <person name="Sykes S."/>
            <person name="DeCaprio D."/>
            <person name="Crawford M."/>
            <person name="Koehrsen M."/>
            <person name="Engels R."/>
            <person name="Montgomery P."/>
            <person name="Pearson M."/>
            <person name="Howarth C."/>
            <person name="Larson L."/>
            <person name="White J."/>
            <person name="O'Leary S."/>
            <person name="Kodira C."/>
            <person name="Zeng Q."/>
            <person name="Yandava C."/>
            <person name="Alvarado L."/>
        </authorList>
    </citation>
    <scope>NUCLEOTIDE SEQUENCE</scope>
    <source>
        <strain evidence="6">T30-4</strain>
    </source>
</reference>
<dbReference type="GeneID" id="9466420"/>
<name>D0NDT3_PHYIT</name>
<dbReference type="Pfam" id="PF16810">
    <property type="entry name" value="RXLR"/>
    <property type="match status" value="1"/>
</dbReference>
<feature type="non-terminal residue" evidence="6">
    <location>
        <position position="94"/>
    </location>
</feature>
<evidence type="ECO:0000256" key="4">
    <source>
        <dbReference type="ARBA" id="ARBA00022729"/>
    </source>
</evidence>
<dbReference type="PROSITE" id="PS51257">
    <property type="entry name" value="PROKAR_LIPOPROTEIN"/>
    <property type="match status" value="1"/>
</dbReference>
<comment type="domain">
    <text evidence="5">The RxLR-dEER motif acts to carry the protein into the host cell cytoplasm through binding to cell surface phosphatidylinositol-3-phosphate.</text>
</comment>
<dbReference type="Proteomes" id="UP000006643">
    <property type="component" value="Unassembled WGS sequence"/>
</dbReference>
<dbReference type="EMBL" id="DS028133">
    <property type="protein sequence ID" value="EEY56240.1"/>
    <property type="molecule type" value="Genomic_DNA"/>
</dbReference>
<feature type="signal peptide" evidence="5">
    <location>
        <begin position="1"/>
        <end position="23"/>
    </location>
</feature>
<dbReference type="InterPro" id="IPR031825">
    <property type="entry name" value="RXLR"/>
</dbReference>
<evidence type="ECO:0000313" key="7">
    <source>
        <dbReference type="EMBL" id="EEY67647.1"/>
    </source>
</evidence>
<evidence type="ECO:0000256" key="1">
    <source>
        <dbReference type="ARBA" id="ARBA00004613"/>
    </source>
</evidence>
<accession>D0NDT3</accession>
<feature type="chain" id="PRO_5010111060" description="RxLR effector protein" evidence="5">
    <location>
        <begin position="24"/>
        <end position="94"/>
    </location>
</feature>
<dbReference type="KEGG" id="pif:PITG_18153"/>
<dbReference type="InParanoid" id="D0NDT3"/>
<evidence type="ECO:0000256" key="5">
    <source>
        <dbReference type="RuleBase" id="RU367124"/>
    </source>
</evidence>
<dbReference type="KEGG" id="pif:PITG_09054"/>
<dbReference type="VEuPathDB" id="FungiDB:PITG_09054"/>
<comment type="subcellular location">
    <subcellularLocation>
        <location evidence="1 5">Secreted</location>
    </subcellularLocation>
</comment>
<dbReference type="HOGENOM" id="CLU_2390785_0_0_1"/>
<comment type="similarity">
    <text evidence="2 5">Belongs to the RxLR effector family.</text>
</comment>
<comment type="function">
    <text evidence="5">Effector that suppresses plant defense responses during pathogen infection.</text>
</comment>
<dbReference type="EMBL" id="DS028180">
    <property type="protein sequence ID" value="EEY67647.1"/>
    <property type="molecule type" value="Genomic_DNA"/>
</dbReference>
<dbReference type="VEuPathDB" id="FungiDB:PITG_18153"/>
<evidence type="ECO:0000313" key="8">
    <source>
        <dbReference type="Proteomes" id="UP000006643"/>
    </source>
</evidence>
<gene>
    <name evidence="6" type="ORF">PITG_09054</name>
    <name evidence="7" type="ORF">PITG_18153</name>
</gene>
<dbReference type="RefSeq" id="XP_002903070.1">
    <property type="nucleotide sequence ID" value="XM_002903024.2"/>
</dbReference>
<protein>
    <recommendedName>
        <fullName evidence="5">RxLR effector protein</fullName>
    </recommendedName>
</protein>
<keyword evidence="3 5" id="KW-0964">Secreted</keyword>